<keyword evidence="2" id="KW-1185">Reference proteome</keyword>
<evidence type="ECO:0000313" key="2">
    <source>
        <dbReference type="Proteomes" id="UP000824120"/>
    </source>
</evidence>
<protein>
    <submittedName>
        <fullName evidence="1">Uncharacterized protein</fullName>
    </submittedName>
</protein>
<dbReference type="EMBL" id="JACXVP010000003">
    <property type="protein sequence ID" value="KAG5614743.1"/>
    <property type="molecule type" value="Genomic_DNA"/>
</dbReference>
<proteinExistence type="predicted"/>
<evidence type="ECO:0000313" key="1">
    <source>
        <dbReference type="EMBL" id="KAG5614743.1"/>
    </source>
</evidence>
<dbReference type="Proteomes" id="UP000824120">
    <property type="component" value="Chromosome 3"/>
</dbReference>
<name>A0A9J5ZRU4_SOLCO</name>
<organism evidence="1 2">
    <name type="scientific">Solanum commersonii</name>
    <name type="common">Commerson's wild potato</name>
    <name type="synonym">Commerson's nightshade</name>
    <dbReference type="NCBI Taxonomy" id="4109"/>
    <lineage>
        <taxon>Eukaryota</taxon>
        <taxon>Viridiplantae</taxon>
        <taxon>Streptophyta</taxon>
        <taxon>Embryophyta</taxon>
        <taxon>Tracheophyta</taxon>
        <taxon>Spermatophyta</taxon>
        <taxon>Magnoliopsida</taxon>
        <taxon>eudicotyledons</taxon>
        <taxon>Gunneridae</taxon>
        <taxon>Pentapetalae</taxon>
        <taxon>asterids</taxon>
        <taxon>lamiids</taxon>
        <taxon>Solanales</taxon>
        <taxon>Solanaceae</taxon>
        <taxon>Solanoideae</taxon>
        <taxon>Solaneae</taxon>
        <taxon>Solanum</taxon>
    </lineage>
</organism>
<dbReference type="OrthoDB" id="1410710at2759"/>
<reference evidence="1 2" key="1">
    <citation type="submission" date="2020-09" db="EMBL/GenBank/DDBJ databases">
        <title>De no assembly of potato wild relative species, Solanum commersonii.</title>
        <authorList>
            <person name="Cho K."/>
        </authorList>
    </citation>
    <scope>NUCLEOTIDE SEQUENCE [LARGE SCALE GENOMIC DNA]</scope>
    <source>
        <strain evidence="1">LZ3.2</strain>
        <tissue evidence="1">Leaf</tissue>
    </source>
</reference>
<accession>A0A9J5ZRU4</accession>
<sequence>MNGAIYIEKGMLFNSKKHLQRAVKLLHLKIARAYFVIKSTKKSWQLVCRRVEQGSRFRLTSFNDKHTNMWKDGKYIKEHKCDMGTCHDGHFNLDVEMIANVLRVDIEKTPRFSIKDCQTAVLKAYDISISRIKAYLDRTRAFEKIYGTWEGSFAELPRFMEALKHFNSGTIVEWKTERRVNVIEDTFERQFSKIKIKCHFEQPFMGNCKSLSGEKSFEKNGDDQEINPKAYVWLMKNDLDKWTLHKDGGRRWGMLTTNSSESFNGLLKSARGLPVTAMDCA</sequence>
<comment type="caution">
    <text evidence="1">The sequence shown here is derived from an EMBL/GenBank/DDBJ whole genome shotgun (WGS) entry which is preliminary data.</text>
</comment>
<dbReference type="AlphaFoldDB" id="A0A9J5ZRU4"/>
<dbReference type="PANTHER" id="PTHR31973:SF179">
    <property type="entry name" value="PROTEIN FAR1-RELATED SEQUENCE"/>
    <property type="match status" value="1"/>
</dbReference>
<gene>
    <name evidence="1" type="ORF">H5410_014567</name>
</gene>
<dbReference type="PANTHER" id="PTHR31973">
    <property type="entry name" value="POLYPROTEIN, PUTATIVE-RELATED"/>
    <property type="match status" value="1"/>
</dbReference>